<dbReference type="Pfam" id="PF00072">
    <property type="entry name" value="Response_reg"/>
    <property type="match status" value="1"/>
</dbReference>
<feature type="transmembrane region" description="Helical" evidence="13">
    <location>
        <begin position="6"/>
        <end position="24"/>
    </location>
</feature>
<keyword evidence="10 13" id="KW-0472">Membrane</keyword>
<evidence type="ECO:0000256" key="2">
    <source>
        <dbReference type="ARBA" id="ARBA00004141"/>
    </source>
</evidence>
<comment type="similarity">
    <text evidence="3">Belongs to the sodium:solute symporter (SSF) (TC 2.A.21) family.</text>
</comment>
<feature type="domain" description="Response regulatory" evidence="15">
    <location>
        <begin position="1091"/>
        <end position="1222"/>
    </location>
</feature>
<reference evidence="16 17" key="1">
    <citation type="journal article" date="2014" name="Int. J. Syst. Evol. Microbiol.">
        <title>Complete genome sequence of Corynebacterium casei LMG S-19264T (=DSM 44701T), isolated from a smear-ripened cheese.</title>
        <authorList>
            <consortium name="US DOE Joint Genome Institute (JGI-PGF)"/>
            <person name="Walter F."/>
            <person name="Albersmeier A."/>
            <person name="Kalinowski J."/>
            <person name="Ruckert C."/>
        </authorList>
    </citation>
    <scope>NUCLEOTIDE SEQUENCE [LARGE SCALE GENOMIC DNA]</scope>
    <source>
        <strain evidence="16 17">NBRC 110095</strain>
    </source>
</reference>
<dbReference type="Proteomes" id="UP001156870">
    <property type="component" value="Unassembled WGS sequence"/>
</dbReference>
<dbReference type="PROSITE" id="PS50110">
    <property type="entry name" value="RESPONSE_REGULATORY"/>
    <property type="match status" value="1"/>
</dbReference>
<feature type="modified residue" description="4-aspartylphosphate" evidence="11">
    <location>
        <position position="1141"/>
    </location>
</feature>
<comment type="subcellular location">
    <subcellularLocation>
        <location evidence="2">Membrane</location>
        <topology evidence="2">Multi-pass membrane protein</topology>
    </subcellularLocation>
</comment>
<dbReference type="PANTHER" id="PTHR43047">
    <property type="entry name" value="TWO-COMPONENT HISTIDINE PROTEIN KINASE"/>
    <property type="match status" value="1"/>
</dbReference>
<dbReference type="Gene3D" id="1.20.1730.10">
    <property type="entry name" value="Sodium/glucose cotransporter"/>
    <property type="match status" value="1"/>
</dbReference>
<dbReference type="CDD" id="cd00082">
    <property type="entry name" value="HisKA"/>
    <property type="match status" value="1"/>
</dbReference>
<name>A0AA37T7S5_9GAMM</name>
<comment type="catalytic activity">
    <reaction evidence="1">
        <text>ATP + protein L-histidine = ADP + protein N-phospho-L-histidine.</text>
        <dbReference type="EC" id="2.7.13.3"/>
    </reaction>
</comment>
<dbReference type="CDD" id="cd10322">
    <property type="entry name" value="SLC5sbd"/>
    <property type="match status" value="1"/>
</dbReference>
<evidence type="ECO:0000256" key="11">
    <source>
        <dbReference type="PROSITE-ProRule" id="PRU00169"/>
    </source>
</evidence>
<feature type="transmembrane region" description="Helical" evidence="13">
    <location>
        <begin position="114"/>
        <end position="133"/>
    </location>
</feature>
<dbReference type="SMART" id="SM00387">
    <property type="entry name" value="HATPase_c"/>
    <property type="match status" value="1"/>
</dbReference>
<dbReference type="InterPro" id="IPR005467">
    <property type="entry name" value="His_kinase_dom"/>
</dbReference>
<dbReference type="InterPro" id="IPR036890">
    <property type="entry name" value="HATPase_C_sf"/>
</dbReference>
<dbReference type="Gene3D" id="1.10.287.130">
    <property type="match status" value="1"/>
</dbReference>
<keyword evidence="5 11" id="KW-0597">Phosphoprotein</keyword>
<evidence type="ECO:0000256" key="9">
    <source>
        <dbReference type="ARBA" id="ARBA00022989"/>
    </source>
</evidence>
<dbReference type="GO" id="GO:0000155">
    <property type="term" value="F:phosphorelay sensor kinase activity"/>
    <property type="evidence" value="ECO:0007669"/>
    <property type="project" value="InterPro"/>
</dbReference>
<dbReference type="SUPFAM" id="SSF52172">
    <property type="entry name" value="CheY-like"/>
    <property type="match status" value="1"/>
</dbReference>
<dbReference type="PROSITE" id="PS50109">
    <property type="entry name" value="HIS_KIN"/>
    <property type="match status" value="1"/>
</dbReference>
<dbReference type="CDD" id="cd00075">
    <property type="entry name" value="HATPase"/>
    <property type="match status" value="1"/>
</dbReference>
<dbReference type="InterPro" id="IPR001789">
    <property type="entry name" value="Sig_transdc_resp-reg_receiver"/>
</dbReference>
<evidence type="ECO:0000313" key="17">
    <source>
        <dbReference type="Proteomes" id="UP001156870"/>
    </source>
</evidence>
<feature type="transmembrane region" description="Helical" evidence="13">
    <location>
        <begin position="464"/>
        <end position="485"/>
    </location>
</feature>
<keyword evidence="9 13" id="KW-1133">Transmembrane helix</keyword>
<dbReference type="PROSITE" id="PS50283">
    <property type="entry name" value="NA_SOLUT_SYMP_3"/>
    <property type="match status" value="1"/>
</dbReference>
<evidence type="ECO:0000256" key="10">
    <source>
        <dbReference type="ARBA" id="ARBA00023136"/>
    </source>
</evidence>
<evidence type="ECO:0000256" key="4">
    <source>
        <dbReference type="ARBA" id="ARBA00012438"/>
    </source>
</evidence>
<keyword evidence="6" id="KW-0808">Transferase</keyword>
<dbReference type="InterPro" id="IPR036097">
    <property type="entry name" value="HisK_dim/P_sf"/>
</dbReference>
<evidence type="ECO:0000256" key="13">
    <source>
        <dbReference type="SAM" id="Phobius"/>
    </source>
</evidence>
<evidence type="ECO:0000259" key="14">
    <source>
        <dbReference type="PROSITE" id="PS50109"/>
    </source>
</evidence>
<dbReference type="Gene3D" id="3.40.50.2300">
    <property type="match status" value="1"/>
</dbReference>
<dbReference type="SUPFAM" id="SSF55785">
    <property type="entry name" value="PYP-like sensor domain (PAS domain)"/>
    <property type="match status" value="1"/>
</dbReference>
<dbReference type="SUPFAM" id="SSF55874">
    <property type="entry name" value="ATPase domain of HSP90 chaperone/DNA topoisomerase II/histidine kinase"/>
    <property type="match status" value="1"/>
</dbReference>
<keyword evidence="7 13" id="KW-0812">Transmembrane</keyword>
<dbReference type="InterPro" id="IPR004358">
    <property type="entry name" value="Sig_transdc_His_kin-like_C"/>
</dbReference>
<evidence type="ECO:0000256" key="8">
    <source>
        <dbReference type="ARBA" id="ARBA00022777"/>
    </source>
</evidence>
<dbReference type="CDD" id="cd00156">
    <property type="entry name" value="REC"/>
    <property type="match status" value="1"/>
</dbReference>
<dbReference type="PRINTS" id="PR00344">
    <property type="entry name" value="BCTRLSENSOR"/>
</dbReference>
<dbReference type="InterPro" id="IPR038377">
    <property type="entry name" value="Na/Glc_symporter_sf"/>
</dbReference>
<feature type="transmembrane region" description="Helical" evidence="13">
    <location>
        <begin position="205"/>
        <end position="232"/>
    </location>
</feature>
<evidence type="ECO:0000259" key="15">
    <source>
        <dbReference type="PROSITE" id="PS50110"/>
    </source>
</evidence>
<dbReference type="EC" id="2.7.13.3" evidence="4"/>
<dbReference type="Gene3D" id="3.30.450.20">
    <property type="entry name" value="PAS domain"/>
    <property type="match status" value="1"/>
</dbReference>
<feature type="transmembrane region" description="Helical" evidence="13">
    <location>
        <begin position="371"/>
        <end position="395"/>
    </location>
</feature>
<evidence type="ECO:0000256" key="7">
    <source>
        <dbReference type="ARBA" id="ARBA00022692"/>
    </source>
</evidence>
<dbReference type="InterPro" id="IPR011006">
    <property type="entry name" value="CheY-like_superfamily"/>
</dbReference>
<evidence type="ECO:0000256" key="12">
    <source>
        <dbReference type="SAM" id="Coils"/>
    </source>
</evidence>
<keyword evidence="17" id="KW-1185">Reference proteome</keyword>
<feature type="domain" description="Histidine kinase" evidence="14">
    <location>
        <begin position="856"/>
        <end position="1068"/>
    </location>
</feature>
<dbReference type="InterPro" id="IPR003661">
    <property type="entry name" value="HisK_dim/P_dom"/>
</dbReference>
<feature type="transmembrane region" description="Helical" evidence="13">
    <location>
        <begin position="432"/>
        <end position="452"/>
    </location>
</feature>
<feature type="transmembrane region" description="Helical" evidence="13">
    <location>
        <begin position="171"/>
        <end position="193"/>
    </location>
</feature>
<dbReference type="FunFam" id="3.30.565.10:FF:000049">
    <property type="entry name" value="Two-component sensor histidine kinase"/>
    <property type="match status" value="1"/>
</dbReference>
<evidence type="ECO:0000256" key="1">
    <source>
        <dbReference type="ARBA" id="ARBA00000085"/>
    </source>
</evidence>
<feature type="transmembrane region" description="Helical" evidence="13">
    <location>
        <begin position="324"/>
        <end position="344"/>
    </location>
</feature>
<organism evidence="16 17">
    <name type="scientific">Marinibactrum halimedae</name>
    <dbReference type="NCBI Taxonomy" id="1444977"/>
    <lineage>
        <taxon>Bacteria</taxon>
        <taxon>Pseudomonadati</taxon>
        <taxon>Pseudomonadota</taxon>
        <taxon>Gammaproteobacteria</taxon>
        <taxon>Cellvibrionales</taxon>
        <taxon>Cellvibrionaceae</taxon>
        <taxon>Marinibactrum</taxon>
    </lineage>
</organism>
<dbReference type="GO" id="GO:0005886">
    <property type="term" value="C:plasma membrane"/>
    <property type="evidence" value="ECO:0007669"/>
    <property type="project" value="TreeGrafter"/>
</dbReference>
<proteinExistence type="inferred from homology"/>
<comment type="caution">
    <text evidence="16">The sequence shown here is derived from an EMBL/GenBank/DDBJ whole genome shotgun (WGS) entry which is preliminary data.</text>
</comment>
<dbReference type="InterPro" id="IPR001734">
    <property type="entry name" value="Na/solute_symporter"/>
</dbReference>
<accession>A0AA37T7S5</accession>
<feature type="coiled-coil region" evidence="12">
    <location>
        <begin position="822"/>
        <end position="849"/>
    </location>
</feature>
<dbReference type="AlphaFoldDB" id="A0AA37T7S5"/>
<protein>
    <recommendedName>
        <fullName evidence="4">histidine kinase</fullName>
        <ecNumber evidence="4">2.7.13.3</ecNumber>
    </recommendedName>
</protein>
<dbReference type="GO" id="GO:0009927">
    <property type="term" value="F:histidine phosphotransfer kinase activity"/>
    <property type="evidence" value="ECO:0007669"/>
    <property type="project" value="TreeGrafter"/>
</dbReference>
<keyword evidence="8 16" id="KW-0418">Kinase</keyword>
<sequence>MSISILVVVMLMYLGVLFYVARLGDRDQFLPNSWTRHPLIYAFAVGVYCTSWTFYGLVGTASRDGLAFLPILLGPALLFIFGQGLLKRITALCKQENTRSIADFLAARYGKRRGVATTVTLIMLAATTPYIALQIKAVTDTLQLLLFYTPDTASISGYMLNDTVKNIETGVLSWDSGLVIAIIMVGFSLLFGIRRLEMSGYHAGLMSVVAFESVVKLIALVLLAIFASILLWDTASTGPIVTSSMATSPMVTSSVSGTIPSGTVAPIEGAATIGTDFSALALPQSMLRFVSETALAAMAFLCLPRMFHITFVENLSPAHTKAALRIFPVYLVVFSVCIIILAQAGNTLLSGYGLAGDTYVLALPLVFDRPILAIIAFVGGFSAATAMIIVATVTLSHMLSNDVILPLLIVRRRRKVAKNPDKSGRPTDFSRALIASRRLTVVLVVGAAYAYQHQLADNTALTEIGLTAFALIVQLAPALLFGLLSDKGNANGVYAGLITGCGFWMFTLLTPLFASHTHTMGSVMAEGLFGLSWLKPDSLFYLSYGDSFTRSVSLSLAANVLAYWVFSIIGKTHLSDDIQARAFRYQSREGLVLPGRALLKIKDLRVLLNQFLGESATEQLFLRHVGSKNKKHGAVLNKKSEANPVLMDAAEHALAGVVGVASSRTLLSALASGEQLRVADVVNMFEETARALRFNQDMIMAAFESIGSGISVVNQDFNVVTWNRRYEQMFDYPAGYLKVGTPVADVVRFNAERGKLGPGTIEEHVQRRLTLMRSGTSYRVVRHHEEKVIEIKGQPLPGGGYVTTYDDITEFIDAQKKLKQTNLYLEQRVQERTAELEDARKQAEQANRSKSRFVALASHDILQPLNAASLYTNVLLEQAQLNNSENQEMIKYLNGAISASETIISTLLETAKLDTGEITPDVQFVPLEPLFSGLVNEFQLQANEGVRIRWVKTRVVVKSDPRYLRRIVQNLLSNAVKYTRSGKILIGCRRKGSRVAICVLDTGSGIHPDEQAQIFEDFYRSRHHKDIQGIGLGLAVANRFSQLLDHSIHLTSEPGRGSQFQVCAERAYQQDYIEAAEPVCQPIQEGLKGKRVFYVDDDNQNLQALATLLNSWGVDCQTYNNEDEACAYAQSNPPPDMLLMDWQLNEHSDGIQLGKKLLNIWKQKPSQGSKIVVKNDGIPIPVCLVSASPDPNLPCLANAHGFDFLRKPIKPGKLRAILEHRVH</sequence>
<dbReference type="RefSeq" id="WP_232594750.1">
    <property type="nucleotide sequence ID" value="NZ_BSPD01000045.1"/>
</dbReference>
<dbReference type="EMBL" id="BSPD01000045">
    <property type="protein sequence ID" value="GLS26372.1"/>
    <property type="molecule type" value="Genomic_DNA"/>
</dbReference>
<dbReference type="Pfam" id="PF12860">
    <property type="entry name" value="PAS_7"/>
    <property type="match status" value="1"/>
</dbReference>
<feature type="transmembrane region" description="Helical" evidence="13">
    <location>
        <begin position="36"/>
        <end position="55"/>
    </location>
</feature>
<feature type="transmembrane region" description="Helical" evidence="13">
    <location>
        <begin position="492"/>
        <end position="514"/>
    </location>
</feature>
<feature type="transmembrane region" description="Helical" evidence="13">
    <location>
        <begin position="67"/>
        <end position="86"/>
    </location>
</feature>
<dbReference type="SMART" id="SM00448">
    <property type="entry name" value="REC"/>
    <property type="match status" value="1"/>
</dbReference>
<evidence type="ECO:0000256" key="6">
    <source>
        <dbReference type="ARBA" id="ARBA00022679"/>
    </source>
</evidence>
<dbReference type="PANTHER" id="PTHR43047:SF9">
    <property type="entry name" value="HISTIDINE KINASE"/>
    <property type="match status" value="1"/>
</dbReference>
<dbReference type="Gene3D" id="3.30.565.10">
    <property type="entry name" value="Histidine kinase-like ATPase, C-terminal domain"/>
    <property type="match status" value="1"/>
</dbReference>
<dbReference type="GO" id="GO:0022857">
    <property type="term" value="F:transmembrane transporter activity"/>
    <property type="evidence" value="ECO:0007669"/>
    <property type="project" value="InterPro"/>
</dbReference>
<dbReference type="Pfam" id="PF00512">
    <property type="entry name" value="HisKA"/>
    <property type="match status" value="1"/>
</dbReference>
<keyword evidence="12" id="KW-0175">Coiled coil</keyword>
<dbReference type="SUPFAM" id="SSF47384">
    <property type="entry name" value="Homodimeric domain of signal transducing histidine kinase"/>
    <property type="match status" value="1"/>
</dbReference>
<dbReference type="SMART" id="SM00388">
    <property type="entry name" value="HisKA"/>
    <property type="match status" value="1"/>
</dbReference>
<dbReference type="InterPro" id="IPR003594">
    <property type="entry name" value="HATPase_dom"/>
</dbReference>
<evidence type="ECO:0000256" key="5">
    <source>
        <dbReference type="ARBA" id="ARBA00022553"/>
    </source>
</evidence>
<gene>
    <name evidence="16" type="ORF">GCM10007877_20870</name>
</gene>
<evidence type="ECO:0000313" key="16">
    <source>
        <dbReference type="EMBL" id="GLS26372.1"/>
    </source>
</evidence>
<dbReference type="Pfam" id="PF02518">
    <property type="entry name" value="HATPase_c"/>
    <property type="match status" value="1"/>
</dbReference>
<evidence type="ECO:0000256" key="3">
    <source>
        <dbReference type="ARBA" id="ARBA00006434"/>
    </source>
</evidence>
<dbReference type="InterPro" id="IPR035965">
    <property type="entry name" value="PAS-like_dom_sf"/>
</dbReference>